<dbReference type="RefSeq" id="WP_135782660.1">
    <property type="nucleotide sequence ID" value="NZ_MRXY01000003.1"/>
</dbReference>
<proteinExistence type="predicted"/>
<sequence>MKQEEWLAEFERIHGRPASQEEYQQAWGLFRNPETSQGTVDGNPSPQVHAPTDVSDSRMGQAVPPVASQPQGGLNQEQAVFPALNGPQVQVTSFPNGQVNGTMAYPGMGSIAPKKSKKGWIIGICSLLAVASLAVGAFFLFFKNPNSIQGTWQATSETKKELLSYVGKGFLDDTDIPEEYMKDLNVSLEVKDKKVKMVATAKIDFKALADYMVEGSGGVIASSSDALNYIETYGNSLLFDQIGIKIDTKKGTIEYMMFQGKLNEKDKEFVSEKDTTLINVTLDYTTKDGILTIKEKDGKGDEKLTFKK</sequence>
<keyword evidence="2" id="KW-0472">Membrane</keyword>
<feature type="region of interest" description="Disordered" evidence="1">
    <location>
        <begin position="16"/>
        <end position="73"/>
    </location>
</feature>
<keyword evidence="2" id="KW-1133">Transmembrane helix</keyword>
<feature type="compositionally biased region" description="Polar residues" evidence="1">
    <location>
        <begin position="33"/>
        <end position="46"/>
    </location>
</feature>
<gene>
    <name evidence="3" type="ORF">E5S68_05410</name>
</gene>
<name>A0A4Z1E0N5_9STRE</name>
<feature type="transmembrane region" description="Helical" evidence="2">
    <location>
        <begin position="120"/>
        <end position="142"/>
    </location>
</feature>
<reference evidence="3 4" key="1">
    <citation type="submission" date="2019-04" db="EMBL/GenBank/DDBJ databases">
        <title>Genome sequencing of Streptococcus rubneri DSM 26920(T).</title>
        <authorList>
            <person name="Kook J.-K."/>
            <person name="Park S.-N."/>
            <person name="Lim Y.K."/>
        </authorList>
    </citation>
    <scope>NUCLEOTIDE SEQUENCE [LARGE SCALE GENOMIC DNA]</scope>
    <source>
        <strain evidence="3 4">DSM 26920</strain>
    </source>
</reference>
<dbReference type="AlphaFoldDB" id="A0A4Z1E0N5"/>
<accession>A0A4Z1E0N5</accession>
<dbReference type="Proteomes" id="UP000297986">
    <property type="component" value="Unassembled WGS sequence"/>
</dbReference>
<evidence type="ECO:0000256" key="2">
    <source>
        <dbReference type="SAM" id="Phobius"/>
    </source>
</evidence>
<evidence type="ECO:0000313" key="4">
    <source>
        <dbReference type="Proteomes" id="UP000297986"/>
    </source>
</evidence>
<evidence type="ECO:0000256" key="1">
    <source>
        <dbReference type="SAM" id="MobiDB-lite"/>
    </source>
</evidence>
<dbReference type="OrthoDB" id="10017536at2"/>
<keyword evidence="4" id="KW-1185">Reference proteome</keyword>
<dbReference type="EMBL" id="SRRP01000001">
    <property type="protein sequence ID" value="TGN92368.1"/>
    <property type="molecule type" value="Genomic_DNA"/>
</dbReference>
<comment type="caution">
    <text evidence="3">The sequence shown here is derived from an EMBL/GenBank/DDBJ whole genome shotgun (WGS) entry which is preliminary data.</text>
</comment>
<evidence type="ECO:0000313" key="3">
    <source>
        <dbReference type="EMBL" id="TGN92368.1"/>
    </source>
</evidence>
<keyword evidence="2" id="KW-0812">Transmembrane</keyword>
<protein>
    <submittedName>
        <fullName evidence="3">Uncharacterized protein</fullName>
    </submittedName>
</protein>
<organism evidence="3 4">
    <name type="scientific">Streptococcus rubneri</name>
    <dbReference type="NCBI Taxonomy" id="1234680"/>
    <lineage>
        <taxon>Bacteria</taxon>
        <taxon>Bacillati</taxon>
        <taxon>Bacillota</taxon>
        <taxon>Bacilli</taxon>
        <taxon>Lactobacillales</taxon>
        <taxon>Streptococcaceae</taxon>
        <taxon>Streptococcus</taxon>
    </lineage>
</organism>